<organism evidence="1 2">
    <name type="scientific">Catonella morbi ATCC 51271</name>
    <dbReference type="NCBI Taxonomy" id="592026"/>
    <lineage>
        <taxon>Bacteria</taxon>
        <taxon>Bacillati</taxon>
        <taxon>Bacillota</taxon>
        <taxon>Clostridia</taxon>
        <taxon>Lachnospirales</taxon>
        <taxon>Lachnospiraceae</taxon>
        <taxon>Catonella</taxon>
    </lineage>
</organism>
<dbReference type="eggNOG" id="ENOG50339WC">
    <property type="taxonomic scope" value="Bacteria"/>
</dbReference>
<dbReference type="InterPro" id="IPR024269">
    <property type="entry name" value="DUF3791"/>
</dbReference>
<name>V2XML2_9FIRM</name>
<dbReference type="OrthoDB" id="361365at2"/>
<proteinExistence type="predicted"/>
<dbReference type="AlphaFoldDB" id="V2XML2"/>
<sequence>MKTTKPDYGLNEIEFAIFCIENIATSLNKDSVETYDILKTTGILDEYILPCYDVLHTQGKDYIINDIIELMKRKGVEERSDKV</sequence>
<keyword evidence="2" id="KW-1185">Reference proteome</keyword>
<dbReference type="STRING" id="592026.GCWU0000282_001409"/>
<evidence type="ECO:0000313" key="2">
    <source>
        <dbReference type="Proteomes" id="UP000018227"/>
    </source>
</evidence>
<dbReference type="RefSeq" id="WP_023354289.1">
    <property type="nucleotide sequence ID" value="NZ_KI535367.1"/>
</dbReference>
<dbReference type="HOGENOM" id="CLU_174021_1_0_9"/>
<reference evidence="1 2" key="1">
    <citation type="submission" date="2013-06" db="EMBL/GenBank/DDBJ databases">
        <authorList>
            <person name="Weinstock G."/>
            <person name="Sodergren E."/>
            <person name="Clifton S."/>
            <person name="Fulton L."/>
            <person name="Fulton B."/>
            <person name="Courtney L."/>
            <person name="Fronick C."/>
            <person name="Harrison M."/>
            <person name="Strong C."/>
            <person name="Farmer C."/>
            <person name="Delahaunty K."/>
            <person name="Markovic C."/>
            <person name="Hall O."/>
            <person name="Minx P."/>
            <person name="Tomlinson C."/>
            <person name="Mitreva M."/>
            <person name="Nelson J."/>
            <person name="Hou S."/>
            <person name="Wollam A."/>
            <person name="Pepin K.H."/>
            <person name="Johnson M."/>
            <person name="Bhonagiri V."/>
            <person name="Nash W.E."/>
            <person name="Warren W."/>
            <person name="Chinwalla A."/>
            <person name="Mardis E.R."/>
            <person name="Wilson R.K."/>
        </authorList>
    </citation>
    <scope>NUCLEOTIDE SEQUENCE [LARGE SCALE GENOMIC DNA]</scope>
    <source>
        <strain evidence="1 2">ATCC 51271</strain>
    </source>
</reference>
<protein>
    <recommendedName>
        <fullName evidence="3">DUF3791 domain-containing protein</fullName>
    </recommendedName>
</protein>
<dbReference type="Proteomes" id="UP000018227">
    <property type="component" value="Unassembled WGS sequence"/>
</dbReference>
<dbReference type="Pfam" id="PF12668">
    <property type="entry name" value="DUF3791"/>
    <property type="match status" value="1"/>
</dbReference>
<accession>V2XML2</accession>
<comment type="caution">
    <text evidence="1">The sequence shown here is derived from an EMBL/GenBank/DDBJ whole genome shotgun (WGS) entry which is preliminary data.</text>
</comment>
<gene>
    <name evidence="1" type="ORF">GCWU0000282_001409</name>
</gene>
<evidence type="ECO:0000313" key="1">
    <source>
        <dbReference type="EMBL" id="ESL03419.1"/>
    </source>
</evidence>
<evidence type="ECO:0008006" key="3">
    <source>
        <dbReference type="Google" id="ProtNLM"/>
    </source>
</evidence>
<dbReference type="EMBL" id="ACIL03000011">
    <property type="protein sequence ID" value="ESL03419.1"/>
    <property type="molecule type" value="Genomic_DNA"/>
</dbReference>